<gene>
    <name evidence="1" type="ORF">EGJ44_22800</name>
</gene>
<accession>A0A3R8WVW6</accession>
<dbReference type="EMBL" id="RHRS01000133">
    <property type="protein sequence ID" value="RRW24663.1"/>
    <property type="molecule type" value="Genomic_DNA"/>
</dbReference>
<comment type="caution">
    <text evidence="1">The sequence shown here is derived from an EMBL/GenBank/DDBJ whole genome shotgun (WGS) entry which is preliminary data.</text>
</comment>
<sequence>MSWYIDGSRISKSDGNKDWWKKTYGPGDTVPVSGIYRCLGCNKEITSNGDDPFPPQNHHQHSTAQGTIRWKLNIRTNTTGE</sequence>
<name>A0A3R8WVW6_ECTOL</name>
<reference evidence="1 2" key="1">
    <citation type="submission" date="2018-10" db="EMBL/GenBank/DDBJ databases">
        <title>Transmission dynamics of multidrug resistant bacteria on intensive care unit surfaces.</title>
        <authorList>
            <person name="D'Souza A.W."/>
            <person name="Potter R.F."/>
            <person name="Wallace M."/>
            <person name="Shupe A."/>
            <person name="Patel S."/>
            <person name="Sun S."/>
            <person name="Gul D."/>
            <person name="Kwon J.H."/>
            <person name="Andleeb S."/>
            <person name="Burnham C.-A.D."/>
            <person name="Dantas G."/>
        </authorList>
    </citation>
    <scope>NUCLEOTIDE SEQUENCE [LARGE SCALE GENOMIC DNA]</scope>
    <source>
        <strain evidence="1 2">PO_271</strain>
    </source>
</reference>
<dbReference type="Proteomes" id="UP000272833">
    <property type="component" value="Unassembled WGS sequence"/>
</dbReference>
<proteinExistence type="predicted"/>
<evidence type="ECO:0000313" key="2">
    <source>
        <dbReference type="Proteomes" id="UP000272833"/>
    </source>
</evidence>
<dbReference type="AlphaFoldDB" id="A0A3R8WVW6"/>
<protein>
    <submittedName>
        <fullName evidence="1">Protein L</fullName>
    </submittedName>
</protein>
<organism evidence="1 2">
    <name type="scientific">Ectopseudomonas oleovorans</name>
    <name type="common">Pseudomonas oleovorans</name>
    <dbReference type="NCBI Taxonomy" id="301"/>
    <lineage>
        <taxon>Bacteria</taxon>
        <taxon>Pseudomonadati</taxon>
        <taxon>Pseudomonadota</taxon>
        <taxon>Gammaproteobacteria</taxon>
        <taxon>Pseudomonadales</taxon>
        <taxon>Pseudomonadaceae</taxon>
        <taxon>Ectopseudomonas</taxon>
    </lineage>
</organism>
<evidence type="ECO:0000313" key="1">
    <source>
        <dbReference type="EMBL" id="RRW24663.1"/>
    </source>
</evidence>